<dbReference type="CDD" id="cd00303">
    <property type="entry name" value="retropepsin_like"/>
    <property type="match status" value="1"/>
</dbReference>
<sequence>MRPPGFNKPNQQNNQSRYQGNNFNQNQNRQNNHGAIYQNRPQQALNYQAPAQQNAVTHSKFEAYTNANDANMNNLQLKFDNFQKNQQDFLKKFEQKQDDFQNQMMNFMQNLYNNKPSSSSSLPSNTIPNPKGEAKAITTRSGMTYKEPLIPPSGVEDQEPTEETTDSELPSAKDIQPLLVQVQVREDKPIEEPSVVIPKAKANLPYTSILAKEMIRKKDDILAAKFIEIFRDLHFELSFANALVHMPKFAPMFKKFLNNKNKLVELTKTPLNENCLAVVLKNLPEKLGDPGRFLIPCDFSGFDNCLALADLGASINLMSLSIWKKLKLPTLNDTKMVLELADRTISKPTGVEENIFVKVGKFYFPADFVVLDFIADPRVPLILGRPFLRGIDFNSEEIENFLNDDSIPFGVEDSPFNMDEDILFLEKSSTKNLIPIPHESKVVSENRSESAEPVNDNSSVFTTISNPLFDNDKINSDEINSHESDSYQEEIDAVMDDVLPPSVDNDDSDEEVAVDVLRVDNFIQKSEHEYSKNEDSDFDNPPVPLPPLEPPDKEFDFGDEISVVRSAIVKFECIDARLKFDVFNDENDVLSYFMFVIFYKMFSFLSAKSEDTIFDPGFFPSD</sequence>
<accession>A0A6L2KCU3</accession>
<feature type="compositionally biased region" description="Low complexity" evidence="1">
    <location>
        <begin position="115"/>
        <end position="130"/>
    </location>
</feature>
<evidence type="ECO:0000256" key="1">
    <source>
        <dbReference type="SAM" id="MobiDB-lite"/>
    </source>
</evidence>
<dbReference type="Gene3D" id="2.40.70.10">
    <property type="entry name" value="Acid Proteases"/>
    <property type="match status" value="1"/>
</dbReference>
<proteinExistence type="predicted"/>
<feature type="compositionally biased region" description="Low complexity" evidence="1">
    <location>
        <begin position="19"/>
        <end position="31"/>
    </location>
</feature>
<feature type="region of interest" description="Disordered" evidence="1">
    <location>
        <begin position="1"/>
        <end position="31"/>
    </location>
</feature>
<evidence type="ECO:0000313" key="2">
    <source>
        <dbReference type="EMBL" id="GEU46537.1"/>
    </source>
</evidence>
<comment type="caution">
    <text evidence="2">The sequence shown here is derived from an EMBL/GenBank/DDBJ whole genome shotgun (WGS) entry which is preliminary data.</text>
</comment>
<gene>
    <name evidence="2" type="ORF">Tci_018515</name>
</gene>
<dbReference type="PANTHER" id="PTHR33067:SF9">
    <property type="entry name" value="RNA-DIRECTED DNA POLYMERASE"/>
    <property type="match status" value="1"/>
</dbReference>
<dbReference type="PANTHER" id="PTHR33067">
    <property type="entry name" value="RNA-DIRECTED DNA POLYMERASE-RELATED"/>
    <property type="match status" value="1"/>
</dbReference>
<reference evidence="2" key="1">
    <citation type="journal article" date="2019" name="Sci. Rep.">
        <title>Draft genome of Tanacetum cinerariifolium, the natural source of mosquito coil.</title>
        <authorList>
            <person name="Yamashiro T."/>
            <person name="Shiraishi A."/>
            <person name="Satake H."/>
            <person name="Nakayama K."/>
        </authorList>
    </citation>
    <scope>NUCLEOTIDE SEQUENCE</scope>
</reference>
<keyword evidence="2" id="KW-0695">RNA-directed DNA polymerase</keyword>
<dbReference type="AlphaFoldDB" id="A0A6L2KCU3"/>
<feature type="region of interest" description="Disordered" evidence="1">
    <location>
        <begin position="115"/>
        <end position="172"/>
    </location>
</feature>
<dbReference type="EMBL" id="BKCJ010002138">
    <property type="protein sequence ID" value="GEU46537.1"/>
    <property type="molecule type" value="Genomic_DNA"/>
</dbReference>
<keyword evidence="2" id="KW-0808">Transferase</keyword>
<keyword evidence="2" id="KW-0548">Nucleotidyltransferase</keyword>
<protein>
    <submittedName>
        <fullName evidence="2">Reverse transcriptase domain-containing protein</fullName>
    </submittedName>
</protein>
<feature type="compositionally biased region" description="Acidic residues" evidence="1">
    <location>
        <begin position="156"/>
        <end position="166"/>
    </location>
</feature>
<dbReference type="InterPro" id="IPR021109">
    <property type="entry name" value="Peptidase_aspartic_dom_sf"/>
</dbReference>
<feature type="region of interest" description="Disordered" evidence="1">
    <location>
        <begin position="529"/>
        <end position="549"/>
    </location>
</feature>
<name>A0A6L2KCU3_TANCI</name>
<dbReference type="GO" id="GO:0003964">
    <property type="term" value="F:RNA-directed DNA polymerase activity"/>
    <property type="evidence" value="ECO:0007669"/>
    <property type="project" value="UniProtKB-KW"/>
</dbReference>
<organism evidence="2">
    <name type="scientific">Tanacetum cinerariifolium</name>
    <name type="common">Dalmatian daisy</name>
    <name type="synonym">Chrysanthemum cinerariifolium</name>
    <dbReference type="NCBI Taxonomy" id="118510"/>
    <lineage>
        <taxon>Eukaryota</taxon>
        <taxon>Viridiplantae</taxon>
        <taxon>Streptophyta</taxon>
        <taxon>Embryophyta</taxon>
        <taxon>Tracheophyta</taxon>
        <taxon>Spermatophyta</taxon>
        <taxon>Magnoliopsida</taxon>
        <taxon>eudicotyledons</taxon>
        <taxon>Gunneridae</taxon>
        <taxon>Pentapetalae</taxon>
        <taxon>asterids</taxon>
        <taxon>campanulids</taxon>
        <taxon>Asterales</taxon>
        <taxon>Asteraceae</taxon>
        <taxon>Asteroideae</taxon>
        <taxon>Anthemideae</taxon>
        <taxon>Anthemidinae</taxon>
        <taxon>Tanacetum</taxon>
    </lineage>
</organism>
<feature type="compositionally biased region" description="Polar residues" evidence="1">
    <location>
        <begin position="8"/>
        <end position="18"/>
    </location>
</feature>